<evidence type="ECO:0000313" key="2">
    <source>
        <dbReference type="EMBL" id="GBP96660.1"/>
    </source>
</evidence>
<evidence type="ECO:0000313" key="3">
    <source>
        <dbReference type="Proteomes" id="UP000299102"/>
    </source>
</evidence>
<proteinExistence type="predicted"/>
<feature type="region of interest" description="Disordered" evidence="1">
    <location>
        <begin position="47"/>
        <end position="69"/>
    </location>
</feature>
<dbReference type="Proteomes" id="UP000299102">
    <property type="component" value="Unassembled WGS sequence"/>
</dbReference>
<name>A0A4C2A965_EUMVA</name>
<evidence type="ECO:0000256" key="1">
    <source>
        <dbReference type="SAM" id="MobiDB-lite"/>
    </source>
</evidence>
<dbReference type="EMBL" id="BGZK01002819">
    <property type="protein sequence ID" value="GBP96660.1"/>
    <property type="molecule type" value="Genomic_DNA"/>
</dbReference>
<comment type="caution">
    <text evidence="2">The sequence shown here is derived from an EMBL/GenBank/DDBJ whole genome shotgun (WGS) entry which is preliminary data.</text>
</comment>
<keyword evidence="3" id="KW-1185">Reference proteome</keyword>
<dbReference type="AlphaFoldDB" id="A0A4C2A965"/>
<reference evidence="2 3" key="1">
    <citation type="journal article" date="2019" name="Commun. Biol.">
        <title>The bagworm genome reveals a unique fibroin gene that provides high tensile strength.</title>
        <authorList>
            <person name="Kono N."/>
            <person name="Nakamura H."/>
            <person name="Ohtoshi R."/>
            <person name="Tomita M."/>
            <person name="Numata K."/>
            <person name="Arakawa K."/>
        </authorList>
    </citation>
    <scope>NUCLEOTIDE SEQUENCE [LARGE SCALE GENOMIC DNA]</scope>
</reference>
<sequence>MSWRHMAMETRVYTDPVVRYVGIRTMRVVSKWINCAREETPRLPVCQMIGGPNGSHLGEGHTEKKHRQIPTRWSNDIKSVAGNWLEKGNNREKWAEMEEAFTQGLHSNSF</sequence>
<accession>A0A4C2A965</accession>
<organism evidence="2 3">
    <name type="scientific">Eumeta variegata</name>
    <name type="common">Bagworm moth</name>
    <name type="synonym">Eumeta japonica</name>
    <dbReference type="NCBI Taxonomy" id="151549"/>
    <lineage>
        <taxon>Eukaryota</taxon>
        <taxon>Metazoa</taxon>
        <taxon>Ecdysozoa</taxon>
        <taxon>Arthropoda</taxon>
        <taxon>Hexapoda</taxon>
        <taxon>Insecta</taxon>
        <taxon>Pterygota</taxon>
        <taxon>Neoptera</taxon>
        <taxon>Endopterygota</taxon>
        <taxon>Lepidoptera</taxon>
        <taxon>Glossata</taxon>
        <taxon>Ditrysia</taxon>
        <taxon>Tineoidea</taxon>
        <taxon>Psychidae</taxon>
        <taxon>Oiketicinae</taxon>
        <taxon>Eumeta</taxon>
    </lineage>
</organism>
<gene>
    <name evidence="2" type="ORF">EVAR_71007_1</name>
</gene>
<protein>
    <submittedName>
        <fullName evidence="2">Uncharacterized protein</fullName>
    </submittedName>
</protein>